<feature type="transmembrane region" description="Helical" evidence="1">
    <location>
        <begin position="409"/>
        <end position="426"/>
    </location>
</feature>
<comment type="caution">
    <text evidence="2">The sequence shown here is derived from an EMBL/GenBank/DDBJ whole genome shotgun (WGS) entry which is preliminary data.</text>
</comment>
<evidence type="ECO:0000313" key="3">
    <source>
        <dbReference type="Proteomes" id="UP000646579"/>
    </source>
</evidence>
<feature type="transmembrane region" description="Helical" evidence="1">
    <location>
        <begin position="268"/>
        <end position="288"/>
    </location>
</feature>
<sequence length="610" mass="66657">MGSRDHIAANQHFEGRKNTAPLWRVLPFVYLAALAVTLLRAHWGNSTGTLFTDTDDAMRMVVVTDLLNGQGWYDHVQHRLNTPFGAEIHWSRLIDLPLAGLSLLLRPFLGEGTMAAVGHIWPLLLLFILLWVSGRLVLRLVGPEGLLPALVLPIVSPAVTNEFGPGRVDHHNVQIILTLAIAWTTIEALKRPGFAVWTGILAATALAIATESLPAIAASILAFGLVWIFAPDNLRPVRGFAISFAAATLLHLVIALPPERWLQPTCDALSIDYVAAALIAGAALLLLCVIPAPRQWPWRLLIGVSTGAASVAIVFMLFPQCLDGPYAGVDPWLRENWIYAIAEAKPWWESLSNLPAYTVAVGLPPLFGLAIITFRLLRVPEDRAAWGLLALFLGIAALVMLAQVRGARLTTMLAIPAAAWLIAILRERFIARQTVMRGVALLSGWIAFAGVVVVIAVTAFVNVLPNSVSEVREARADRAQCMAPEAFRDLAQMPAQRVMAPIDLGSHLLLETPHSVVGAPYHRNEQGVHDVFRFLNEDPHIALEILRERQINLVVICPEMPEMRGLFLADAQALVRQLRDGTLPDWLVPIPSEGPLDLYRVTPVDTQPGA</sequence>
<dbReference type="RefSeq" id="WP_189425220.1">
    <property type="nucleotide sequence ID" value="NZ_BMZE01000002.1"/>
</dbReference>
<feature type="transmembrane region" description="Helical" evidence="1">
    <location>
        <begin position="356"/>
        <end position="377"/>
    </location>
</feature>
<keyword evidence="1" id="KW-1133">Transmembrane helix</keyword>
<feature type="transmembrane region" description="Helical" evidence="1">
    <location>
        <begin position="21"/>
        <end position="43"/>
    </location>
</feature>
<keyword evidence="1" id="KW-0472">Membrane</keyword>
<evidence type="ECO:0000256" key="1">
    <source>
        <dbReference type="SAM" id="Phobius"/>
    </source>
</evidence>
<organism evidence="2 3">
    <name type="scientific">Devosia pacifica</name>
    <dbReference type="NCBI Taxonomy" id="1335967"/>
    <lineage>
        <taxon>Bacteria</taxon>
        <taxon>Pseudomonadati</taxon>
        <taxon>Pseudomonadota</taxon>
        <taxon>Alphaproteobacteria</taxon>
        <taxon>Hyphomicrobiales</taxon>
        <taxon>Devosiaceae</taxon>
        <taxon>Devosia</taxon>
    </lineage>
</organism>
<dbReference type="Proteomes" id="UP000646579">
    <property type="component" value="Unassembled WGS sequence"/>
</dbReference>
<proteinExistence type="predicted"/>
<reference evidence="2" key="1">
    <citation type="journal article" date="2014" name="Int. J. Syst. Evol. Microbiol.">
        <title>Complete genome sequence of Corynebacterium casei LMG S-19264T (=DSM 44701T), isolated from a smear-ripened cheese.</title>
        <authorList>
            <consortium name="US DOE Joint Genome Institute (JGI-PGF)"/>
            <person name="Walter F."/>
            <person name="Albersmeier A."/>
            <person name="Kalinowski J."/>
            <person name="Ruckert C."/>
        </authorList>
    </citation>
    <scope>NUCLEOTIDE SEQUENCE</scope>
    <source>
        <strain evidence="2">KCTC 32437</strain>
    </source>
</reference>
<dbReference type="AlphaFoldDB" id="A0A918S5Q0"/>
<gene>
    <name evidence="2" type="ORF">GCM10007989_16840</name>
</gene>
<feature type="transmembrane region" description="Helical" evidence="1">
    <location>
        <begin position="237"/>
        <end position="256"/>
    </location>
</feature>
<feature type="transmembrane region" description="Helical" evidence="1">
    <location>
        <begin position="438"/>
        <end position="461"/>
    </location>
</feature>
<feature type="transmembrane region" description="Helical" evidence="1">
    <location>
        <begin position="215"/>
        <end position="230"/>
    </location>
</feature>
<accession>A0A918S5Q0</accession>
<reference evidence="2" key="2">
    <citation type="submission" date="2020-09" db="EMBL/GenBank/DDBJ databases">
        <authorList>
            <person name="Sun Q."/>
            <person name="Kim S."/>
        </authorList>
    </citation>
    <scope>NUCLEOTIDE SEQUENCE</scope>
    <source>
        <strain evidence="2">KCTC 32437</strain>
    </source>
</reference>
<protein>
    <submittedName>
        <fullName evidence="2">Uncharacterized protein</fullName>
    </submittedName>
</protein>
<evidence type="ECO:0000313" key="2">
    <source>
        <dbReference type="EMBL" id="GHA22100.1"/>
    </source>
</evidence>
<feature type="transmembrane region" description="Helical" evidence="1">
    <location>
        <begin position="384"/>
        <end position="403"/>
    </location>
</feature>
<feature type="transmembrane region" description="Helical" evidence="1">
    <location>
        <begin position="193"/>
        <end position="209"/>
    </location>
</feature>
<name>A0A918S5Q0_9HYPH</name>
<keyword evidence="3" id="KW-1185">Reference proteome</keyword>
<feature type="transmembrane region" description="Helical" evidence="1">
    <location>
        <begin position="112"/>
        <end position="132"/>
    </location>
</feature>
<dbReference type="EMBL" id="BMZE01000002">
    <property type="protein sequence ID" value="GHA22100.1"/>
    <property type="molecule type" value="Genomic_DNA"/>
</dbReference>
<keyword evidence="1" id="KW-0812">Transmembrane</keyword>
<feature type="transmembrane region" description="Helical" evidence="1">
    <location>
        <begin position="300"/>
        <end position="318"/>
    </location>
</feature>